<dbReference type="InterPro" id="IPR051797">
    <property type="entry name" value="TrmB-like"/>
</dbReference>
<evidence type="ECO:0000259" key="1">
    <source>
        <dbReference type="PROSITE" id="PS50043"/>
    </source>
</evidence>
<dbReference type="SUPFAM" id="SSF46894">
    <property type="entry name" value="C-terminal effector domain of the bipartite response regulators"/>
    <property type="match status" value="1"/>
</dbReference>
<evidence type="ECO:0000313" key="2">
    <source>
        <dbReference type="EMBL" id="KJS62436.1"/>
    </source>
</evidence>
<dbReference type="PATRIC" id="fig|359131.3.peg.855"/>
<dbReference type="InterPro" id="IPR016032">
    <property type="entry name" value="Sig_transdc_resp-reg_C-effctor"/>
</dbReference>
<dbReference type="PANTHER" id="PTHR34293">
    <property type="entry name" value="HTH-TYPE TRANSCRIPTIONAL REGULATOR TRMBL2"/>
    <property type="match status" value="1"/>
</dbReference>
<dbReference type="InterPro" id="IPR000792">
    <property type="entry name" value="Tscrpt_reg_LuxR_C"/>
</dbReference>
<dbReference type="SMART" id="SM00421">
    <property type="entry name" value="HTH_LUXR"/>
    <property type="match status" value="1"/>
</dbReference>
<reference evidence="2 3" key="1">
    <citation type="submission" date="2015-02" db="EMBL/GenBank/DDBJ databases">
        <authorList>
            <person name="Ju K.-S."/>
            <person name="Doroghazi J.R."/>
            <person name="Metcalf W."/>
        </authorList>
    </citation>
    <scope>NUCLEOTIDE SEQUENCE [LARGE SCALE GENOMIC DNA]</scope>
    <source>
        <strain evidence="2 3">ATCC 31215</strain>
    </source>
</reference>
<dbReference type="InterPro" id="IPR036388">
    <property type="entry name" value="WH-like_DNA-bd_sf"/>
</dbReference>
<dbReference type="RefSeq" id="WP_045693654.1">
    <property type="nucleotide sequence ID" value="NZ_JZKH01000012.1"/>
</dbReference>
<dbReference type="PANTHER" id="PTHR34293:SF1">
    <property type="entry name" value="HTH-TYPE TRANSCRIPTIONAL REGULATOR TRMBL2"/>
    <property type="match status" value="1"/>
</dbReference>
<dbReference type="OrthoDB" id="4266042at2"/>
<dbReference type="Gene3D" id="1.10.10.10">
    <property type="entry name" value="Winged helix-like DNA-binding domain superfamily/Winged helix DNA-binding domain"/>
    <property type="match status" value="1"/>
</dbReference>
<accession>A0A0F2TIW2</accession>
<keyword evidence="3" id="KW-1185">Reference proteome</keyword>
<proteinExistence type="predicted"/>
<dbReference type="GO" id="GO:0003677">
    <property type="term" value="F:DNA binding"/>
    <property type="evidence" value="ECO:0007669"/>
    <property type="project" value="InterPro"/>
</dbReference>
<dbReference type="EMBL" id="JZKH01000012">
    <property type="protein sequence ID" value="KJS62436.1"/>
    <property type="molecule type" value="Genomic_DNA"/>
</dbReference>
<evidence type="ECO:0000313" key="3">
    <source>
        <dbReference type="Proteomes" id="UP000033699"/>
    </source>
</evidence>
<feature type="domain" description="HTH luxR-type" evidence="1">
    <location>
        <begin position="262"/>
        <end position="327"/>
    </location>
</feature>
<name>A0A0F2TIW2_STRR3</name>
<comment type="caution">
    <text evidence="2">The sequence shown here is derived from an EMBL/GenBank/DDBJ whole genome shotgun (WGS) entry which is preliminary data.</text>
</comment>
<dbReference type="CDD" id="cd06170">
    <property type="entry name" value="LuxR_C_like"/>
    <property type="match status" value="1"/>
</dbReference>
<sequence>MLAALGLDAVSEAVYRAMLASPGDGVRALAQRLGHSEDEIRRSLDLLSELALLRVSYEREGQLRAVPPEVGMELLMARQQAELAAQQLRIEASRAAAAQLIAEYADLKPAAAQAGVEQLVGLDRIRDRIASLARELTTEIMTFAPGGGHSPASIEASRPHDRALLARGVRMRTVYQDSVRNSLPTVAYVEWLAELGGQVRTAPELPTRMIIFDRKAALIPVSGEDTRAGAVVLTGHGTLVALCALFEHVWTQARPLGGAPATAKEEGTLSPQETTVVRLLAQGLTDDAIAKRLGVSPRTARRVATELMDRLGARSRFEFGVRAVQNGWLPAQA</sequence>
<protein>
    <submittedName>
        <fullName evidence="2">Erythropoiesis-stimulating protein</fullName>
    </submittedName>
</protein>
<organism evidence="2 3">
    <name type="scientific">Streptomyces rubellomurinus (strain ATCC 31215)</name>
    <dbReference type="NCBI Taxonomy" id="359131"/>
    <lineage>
        <taxon>Bacteria</taxon>
        <taxon>Bacillati</taxon>
        <taxon>Actinomycetota</taxon>
        <taxon>Actinomycetes</taxon>
        <taxon>Kitasatosporales</taxon>
        <taxon>Streptomycetaceae</taxon>
        <taxon>Streptomyces</taxon>
    </lineage>
</organism>
<gene>
    <name evidence="2" type="ORF">VM95_08545</name>
</gene>
<dbReference type="GO" id="GO:0006355">
    <property type="term" value="P:regulation of DNA-templated transcription"/>
    <property type="evidence" value="ECO:0007669"/>
    <property type="project" value="InterPro"/>
</dbReference>
<dbReference type="PRINTS" id="PR00038">
    <property type="entry name" value="HTHLUXR"/>
</dbReference>
<dbReference type="Pfam" id="PF00196">
    <property type="entry name" value="GerE"/>
    <property type="match status" value="1"/>
</dbReference>
<dbReference type="PROSITE" id="PS50043">
    <property type="entry name" value="HTH_LUXR_2"/>
    <property type="match status" value="1"/>
</dbReference>
<dbReference type="Proteomes" id="UP000033699">
    <property type="component" value="Unassembled WGS sequence"/>
</dbReference>
<dbReference type="AlphaFoldDB" id="A0A0F2TIW2"/>